<evidence type="ECO:0000256" key="1">
    <source>
        <dbReference type="SAM" id="MobiDB-lite"/>
    </source>
</evidence>
<dbReference type="EMBL" id="STGW01000001">
    <property type="protein sequence ID" value="THV18608.1"/>
    <property type="molecule type" value="Genomic_DNA"/>
</dbReference>
<dbReference type="Gene3D" id="1.10.30.50">
    <property type="match status" value="1"/>
</dbReference>
<name>A0A4S8NP45_9ACTN</name>
<organism evidence="2 3">
    <name type="scientific">Nocardioides caeni</name>
    <dbReference type="NCBI Taxonomy" id="574700"/>
    <lineage>
        <taxon>Bacteria</taxon>
        <taxon>Bacillati</taxon>
        <taxon>Actinomycetota</taxon>
        <taxon>Actinomycetes</taxon>
        <taxon>Propionibacteriales</taxon>
        <taxon>Nocardioidaceae</taxon>
        <taxon>Nocardioides</taxon>
    </lineage>
</organism>
<protein>
    <submittedName>
        <fullName evidence="2">HNH endonuclease</fullName>
    </submittedName>
</protein>
<comment type="caution">
    <text evidence="2">The sequence shown here is derived from an EMBL/GenBank/DDBJ whole genome shotgun (WGS) entry which is preliminary data.</text>
</comment>
<keyword evidence="2" id="KW-0540">Nuclease</keyword>
<gene>
    <name evidence="2" type="ORF">E9934_03085</name>
</gene>
<dbReference type="Proteomes" id="UP000307087">
    <property type="component" value="Unassembled WGS sequence"/>
</dbReference>
<proteinExistence type="predicted"/>
<dbReference type="AlphaFoldDB" id="A0A4S8NP45"/>
<evidence type="ECO:0000313" key="3">
    <source>
        <dbReference type="Proteomes" id="UP000307087"/>
    </source>
</evidence>
<accession>A0A4S8NP45</accession>
<evidence type="ECO:0000313" key="2">
    <source>
        <dbReference type="EMBL" id="THV18608.1"/>
    </source>
</evidence>
<reference evidence="2 3" key="1">
    <citation type="journal article" date="2009" name="Int. J. Syst. Evol. Microbiol.">
        <title>Nocardioides caeni sp. nov., isolated from wastewater.</title>
        <authorList>
            <person name="Yoon J.H."/>
            <person name="Kang S.J."/>
            <person name="Park S."/>
            <person name="Kim W."/>
            <person name="Oh T.K."/>
        </authorList>
    </citation>
    <scope>NUCLEOTIDE SEQUENCE [LARGE SCALE GENOMIC DNA]</scope>
    <source>
        <strain evidence="2 3">DSM 23134</strain>
    </source>
</reference>
<keyword evidence="2" id="KW-0255">Endonuclease</keyword>
<keyword evidence="2" id="KW-0378">Hydrolase</keyword>
<keyword evidence="3" id="KW-1185">Reference proteome</keyword>
<dbReference type="GO" id="GO:0004519">
    <property type="term" value="F:endonuclease activity"/>
    <property type="evidence" value="ECO:0007669"/>
    <property type="project" value="UniProtKB-KW"/>
</dbReference>
<sequence>MTALLPVAQGVAVYATLKAEADQARAAGDERSRGQVMADTLVTRTTGCATTEDGAPVVPVTVGVVMTDAALLTGAHDPAALTDHGPIPADLARELIAANVDADLAVWIRRLYASHRTGQLIAMDSRQRRFPRLLGEFLRHRDQWCRTPWCNAPIRHLDHVDPVAEGGATTAESGQGYCEACNYAKQAPGWRQRPRAGPEGHVVETTTPTGHTYRSHAPPAAGQRRPSARHRDDQEDTQTA</sequence>
<feature type="region of interest" description="Disordered" evidence="1">
    <location>
        <begin position="189"/>
        <end position="240"/>
    </location>
</feature>